<comment type="caution">
    <text evidence="2">The sequence shown here is derived from an EMBL/GenBank/DDBJ whole genome shotgun (WGS) entry which is preliminary data.</text>
</comment>
<keyword evidence="1" id="KW-1133">Transmembrane helix</keyword>
<dbReference type="EMBL" id="CAJEWN010000746">
    <property type="protein sequence ID" value="CAD2189388.1"/>
    <property type="molecule type" value="Genomic_DNA"/>
</dbReference>
<name>A0A6V7WQS7_MELEN</name>
<dbReference type="OrthoDB" id="4142200at2759"/>
<proteinExistence type="predicted"/>
<keyword evidence="1" id="KW-0812">Transmembrane</keyword>
<evidence type="ECO:0000313" key="2">
    <source>
        <dbReference type="EMBL" id="CAD2189388.1"/>
    </source>
</evidence>
<evidence type="ECO:0000313" key="3">
    <source>
        <dbReference type="Proteomes" id="UP000580250"/>
    </source>
</evidence>
<accession>A0A6V7WQS7</accession>
<protein>
    <submittedName>
        <fullName evidence="2">Uncharacterized protein</fullName>
    </submittedName>
</protein>
<sequence length="93" mass="10614">MLIILCLVLAYPSATKNFGSLFLLPLLAFSLLIIFLLFLWLPETKSKPIDEIFRNLADSRTPSLTDYGSIECGEVKGEKNNWKKNERENCLFS</sequence>
<evidence type="ECO:0000256" key="1">
    <source>
        <dbReference type="SAM" id="Phobius"/>
    </source>
</evidence>
<organism evidence="2 3">
    <name type="scientific">Meloidogyne enterolobii</name>
    <name type="common">Root-knot nematode worm</name>
    <name type="synonym">Meloidogyne mayaguensis</name>
    <dbReference type="NCBI Taxonomy" id="390850"/>
    <lineage>
        <taxon>Eukaryota</taxon>
        <taxon>Metazoa</taxon>
        <taxon>Ecdysozoa</taxon>
        <taxon>Nematoda</taxon>
        <taxon>Chromadorea</taxon>
        <taxon>Rhabditida</taxon>
        <taxon>Tylenchina</taxon>
        <taxon>Tylenchomorpha</taxon>
        <taxon>Tylenchoidea</taxon>
        <taxon>Meloidogynidae</taxon>
        <taxon>Meloidogyninae</taxon>
        <taxon>Meloidogyne</taxon>
    </lineage>
</organism>
<dbReference type="Proteomes" id="UP000580250">
    <property type="component" value="Unassembled WGS sequence"/>
</dbReference>
<keyword evidence="1" id="KW-0472">Membrane</keyword>
<reference evidence="2 3" key="1">
    <citation type="submission" date="2020-08" db="EMBL/GenBank/DDBJ databases">
        <authorList>
            <person name="Koutsovoulos G."/>
            <person name="Danchin GJ E."/>
        </authorList>
    </citation>
    <scope>NUCLEOTIDE SEQUENCE [LARGE SCALE GENOMIC DNA]</scope>
</reference>
<feature type="transmembrane region" description="Helical" evidence="1">
    <location>
        <begin position="22"/>
        <end position="41"/>
    </location>
</feature>
<dbReference type="AlphaFoldDB" id="A0A6V7WQS7"/>
<gene>
    <name evidence="2" type="ORF">MENT_LOCUS42107</name>
</gene>